<dbReference type="SUPFAM" id="SSF81324">
    <property type="entry name" value="Voltage-gated potassium channels"/>
    <property type="match status" value="1"/>
</dbReference>
<feature type="domain" description="Potassium channel" evidence="2">
    <location>
        <begin position="243"/>
        <end position="291"/>
    </location>
</feature>
<keyword evidence="1" id="KW-0812">Transmembrane</keyword>
<comment type="caution">
    <text evidence="3">The sequence shown here is derived from an EMBL/GenBank/DDBJ whole genome shotgun (WGS) entry which is preliminary data.</text>
</comment>
<evidence type="ECO:0000313" key="4">
    <source>
        <dbReference type="Proteomes" id="UP000681594"/>
    </source>
</evidence>
<feature type="transmembrane region" description="Helical" evidence="1">
    <location>
        <begin position="89"/>
        <end position="106"/>
    </location>
</feature>
<gene>
    <name evidence="3" type="ORF">J8J14_10300</name>
</gene>
<proteinExistence type="predicted"/>
<keyword evidence="1" id="KW-1133">Transmembrane helix</keyword>
<accession>A0ABS4ADT1</accession>
<feature type="transmembrane region" description="Helical" evidence="1">
    <location>
        <begin position="34"/>
        <end position="53"/>
    </location>
</feature>
<feature type="transmembrane region" description="Helical" evidence="1">
    <location>
        <begin position="198"/>
        <end position="225"/>
    </location>
</feature>
<dbReference type="Proteomes" id="UP000681594">
    <property type="component" value="Unassembled WGS sequence"/>
</dbReference>
<name>A0ABS4ADT1_9PROT</name>
<keyword evidence="1" id="KW-0472">Membrane</keyword>
<dbReference type="EMBL" id="JAGIZB010000008">
    <property type="protein sequence ID" value="MBP0445170.1"/>
    <property type="molecule type" value="Genomic_DNA"/>
</dbReference>
<dbReference type="RefSeq" id="WP_209379415.1">
    <property type="nucleotide sequence ID" value="NZ_JAGIZB010000008.1"/>
</dbReference>
<feature type="transmembrane region" description="Helical" evidence="1">
    <location>
        <begin position="274"/>
        <end position="292"/>
    </location>
</feature>
<dbReference type="Pfam" id="PF07885">
    <property type="entry name" value="Ion_trans_2"/>
    <property type="match status" value="1"/>
</dbReference>
<feature type="transmembrane region" description="Helical" evidence="1">
    <location>
        <begin position="60"/>
        <end position="83"/>
    </location>
</feature>
<sequence length="312" mass="33129">MRLFAGDRAWLRPFLATMGLAVVVAGGVGDGGLFFPLVVLAAAALGFGMLFRLFPEGLDFALGTAVGFATYAALFTVVGQSAYPDASELAEGTAFLLPVLAFLWAVRRNRARLRYIVAGGEPPDTEHLRRIGRFLLLTALVAVASLSLPANRLGPSMQGVAMVAGSAVISLLAARSVRELVRLLVDMAQVMDAISRRAVALMVPIATYAALFSLIAVVFACLFRIADGLSRAPLFAGPGGAIELTFRDALHFSVVTLSTVGYGDIWPVDDGVRLLGAAEVLAGQILLLFGFYEITRSRLSAKELPGRDDETR</sequence>
<feature type="transmembrane region" description="Helical" evidence="1">
    <location>
        <begin position="9"/>
        <end position="28"/>
    </location>
</feature>
<organism evidence="3 4">
    <name type="scientific">Pararoseomonas baculiformis</name>
    <dbReference type="NCBI Taxonomy" id="2820812"/>
    <lineage>
        <taxon>Bacteria</taxon>
        <taxon>Pseudomonadati</taxon>
        <taxon>Pseudomonadota</taxon>
        <taxon>Alphaproteobacteria</taxon>
        <taxon>Acetobacterales</taxon>
        <taxon>Acetobacteraceae</taxon>
        <taxon>Pararoseomonas</taxon>
    </lineage>
</organism>
<evidence type="ECO:0000313" key="3">
    <source>
        <dbReference type="EMBL" id="MBP0445170.1"/>
    </source>
</evidence>
<keyword evidence="4" id="KW-1185">Reference proteome</keyword>
<dbReference type="Gene3D" id="1.10.287.70">
    <property type="match status" value="1"/>
</dbReference>
<evidence type="ECO:0000259" key="2">
    <source>
        <dbReference type="Pfam" id="PF07885"/>
    </source>
</evidence>
<protein>
    <recommendedName>
        <fullName evidence="2">Potassium channel domain-containing protein</fullName>
    </recommendedName>
</protein>
<feature type="transmembrane region" description="Helical" evidence="1">
    <location>
        <begin position="134"/>
        <end position="151"/>
    </location>
</feature>
<reference evidence="3 4" key="1">
    <citation type="submission" date="2021-03" db="EMBL/GenBank/DDBJ databases">
        <authorList>
            <person name="So Y."/>
        </authorList>
    </citation>
    <scope>NUCLEOTIDE SEQUENCE [LARGE SCALE GENOMIC DNA]</scope>
    <source>
        <strain evidence="3 4">SSH11</strain>
    </source>
</reference>
<dbReference type="InterPro" id="IPR013099">
    <property type="entry name" value="K_chnl_dom"/>
</dbReference>
<evidence type="ECO:0000256" key="1">
    <source>
        <dbReference type="SAM" id="Phobius"/>
    </source>
</evidence>
<feature type="transmembrane region" description="Helical" evidence="1">
    <location>
        <begin position="157"/>
        <end position="177"/>
    </location>
</feature>